<organism evidence="8 9">
    <name type="scientific">Nocardia xishanensis</name>
    <dbReference type="NCBI Taxonomy" id="238964"/>
    <lineage>
        <taxon>Bacteria</taxon>
        <taxon>Bacillati</taxon>
        <taxon>Actinomycetota</taxon>
        <taxon>Actinomycetes</taxon>
        <taxon>Mycobacteriales</taxon>
        <taxon>Nocardiaceae</taxon>
        <taxon>Nocardia</taxon>
    </lineage>
</organism>
<dbReference type="Proteomes" id="UP001611415">
    <property type="component" value="Unassembled WGS sequence"/>
</dbReference>
<feature type="transmembrane region" description="Helical" evidence="6">
    <location>
        <begin position="336"/>
        <end position="356"/>
    </location>
</feature>
<feature type="transmembrane region" description="Helical" evidence="6">
    <location>
        <begin position="405"/>
        <end position="425"/>
    </location>
</feature>
<dbReference type="CDD" id="cd17321">
    <property type="entry name" value="MFS_MMR_MDR_like"/>
    <property type="match status" value="1"/>
</dbReference>
<accession>A0ABW7XA62</accession>
<evidence type="ECO:0000313" key="9">
    <source>
        <dbReference type="Proteomes" id="UP001611415"/>
    </source>
</evidence>
<evidence type="ECO:0000256" key="4">
    <source>
        <dbReference type="ARBA" id="ARBA00022989"/>
    </source>
</evidence>
<feature type="transmembrane region" description="Helical" evidence="6">
    <location>
        <begin position="445"/>
        <end position="464"/>
    </location>
</feature>
<dbReference type="PROSITE" id="PS50850">
    <property type="entry name" value="MFS"/>
    <property type="match status" value="1"/>
</dbReference>
<proteinExistence type="predicted"/>
<sequence>MSRSATPPGVEYEPSRRSAALVLTALSLSMLLPSLSISIANVGLPSMAVALGASFHQVQWIVIAYLLSITTLIVGVGRLGDLVGRHRLLVIGIAVFTVATLLCGLAPNLLLLIAARALQGVGAACMMALTMASVGAIVPEHRTGSAMGLLGTMSAVGTALGPSLGGVLIGIFGWRAIFLAVVPIGVLTLALTLRISADTADGSTVRRFDTLGTALLAVTLGAYALAMTVDSFGPLSLGLLGIAGVGSALFAFTESKVAFPLVTLGMLRDPVLAVGLTTSTVVSAVMMTTLVVGPFHLAGALGLGPAAVGLVMSAGPAVSALTGVPAGRVTDRFGSGTMVIVGLVGIIGGALTLSVMPVAAGVLGYVLPLVLCTASYATFQAANNTAVMKDVAAQQRGLISGMLNLSRNLGLMTGASVMGAVFARAAGTRDVTTGTPAEIARGTHWTFAAAALLVGIGLALVLGLRRGRGDEYVSGSRRPSRR</sequence>
<gene>
    <name evidence="8" type="ORF">ACH49W_31335</name>
</gene>
<evidence type="ECO:0000313" key="8">
    <source>
        <dbReference type="EMBL" id="MFI2477879.1"/>
    </source>
</evidence>
<comment type="caution">
    <text evidence="8">The sequence shown here is derived from an EMBL/GenBank/DDBJ whole genome shotgun (WGS) entry which is preliminary data.</text>
</comment>
<feature type="transmembrane region" description="Helical" evidence="6">
    <location>
        <begin position="177"/>
        <end position="196"/>
    </location>
</feature>
<evidence type="ECO:0000256" key="3">
    <source>
        <dbReference type="ARBA" id="ARBA00022692"/>
    </source>
</evidence>
<dbReference type="PANTHER" id="PTHR42718">
    <property type="entry name" value="MAJOR FACILITATOR SUPERFAMILY MULTIDRUG TRANSPORTER MFSC"/>
    <property type="match status" value="1"/>
</dbReference>
<feature type="transmembrane region" description="Helical" evidence="6">
    <location>
        <begin position="303"/>
        <end position="324"/>
    </location>
</feature>
<comment type="subcellular location">
    <subcellularLocation>
        <location evidence="1">Cell membrane</location>
        <topology evidence="1">Multi-pass membrane protein</topology>
    </subcellularLocation>
</comment>
<protein>
    <submittedName>
        <fullName evidence="8">MFS transporter</fullName>
    </submittedName>
</protein>
<dbReference type="InterPro" id="IPR036259">
    <property type="entry name" value="MFS_trans_sf"/>
</dbReference>
<dbReference type="Pfam" id="PF07690">
    <property type="entry name" value="MFS_1"/>
    <property type="match status" value="1"/>
</dbReference>
<feature type="transmembrane region" description="Helical" evidence="6">
    <location>
        <begin position="150"/>
        <end position="171"/>
    </location>
</feature>
<dbReference type="Gene3D" id="1.20.1720.10">
    <property type="entry name" value="Multidrug resistance protein D"/>
    <property type="match status" value="1"/>
</dbReference>
<keyword evidence="4 6" id="KW-1133">Transmembrane helix</keyword>
<dbReference type="InterPro" id="IPR020846">
    <property type="entry name" value="MFS_dom"/>
</dbReference>
<dbReference type="EMBL" id="JBIRYO010000030">
    <property type="protein sequence ID" value="MFI2477879.1"/>
    <property type="molecule type" value="Genomic_DNA"/>
</dbReference>
<evidence type="ECO:0000256" key="1">
    <source>
        <dbReference type="ARBA" id="ARBA00004651"/>
    </source>
</evidence>
<keyword evidence="3 6" id="KW-0812">Transmembrane</keyword>
<dbReference type="InterPro" id="IPR011701">
    <property type="entry name" value="MFS"/>
</dbReference>
<evidence type="ECO:0000259" key="7">
    <source>
        <dbReference type="PROSITE" id="PS50850"/>
    </source>
</evidence>
<evidence type="ECO:0000256" key="5">
    <source>
        <dbReference type="ARBA" id="ARBA00023136"/>
    </source>
</evidence>
<feature type="transmembrane region" description="Helical" evidence="6">
    <location>
        <begin position="88"/>
        <end position="111"/>
    </location>
</feature>
<evidence type="ECO:0000256" key="6">
    <source>
        <dbReference type="SAM" id="Phobius"/>
    </source>
</evidence>
<keyword evidence="5 6" id="KW-0472">Membrane</keyword>
<dbReference type="Gene3D" id="1.20.1250.20">
    <property type="entry name" value="MFS general substrate transporter like domains"/>
    <property type="match status" value="1"/>
</dbReference>
<feature type="transmembrane region" description="Helical" evidence="6">
    <location>
        <begin position="362"/>
        <end position="379"/>
    </location>
</feature>
<feature type="domain" description="Major facilitator superfamily (MFS) profile" evidence="7">
    <location>
        <begin position="22"/>
        <end position="469"/>
    </location>
</feature>
<feature type="transmembrane region" description="Helical" evidence="6">
    <location>
        <begin position="208"/>
        <end position="226"/>
    </location>
</feature>
<name>A0ABW7XA62_9NOCA</name>
<feature type="transmembrane region" description="Helical" evidence="6">
    <location>
        <begin position="117"/>
        <end position="138"/>
    </location>
</feature>
<feature type="transmembrane region" description="Helical" evidence="6">
    <location>
        <begin position="272"/>
        <end position="297"/>
    </location>
</feature>
<feature type="transmembrane region" description="Helical" evidence="6">
    <location>
        <begin position="60"/>
        <end position="76"/>
    </location>
</feature>
<keyword evidence="2" id="KW-0813">Transport</keyword>
<keyword evidence="9" id="KW-1185">Reference proteome</keyword>
<feature type="transmembrane region" description="Helical" evidence="6">
    <location>
        <begin position="232"/>
        <end position="252"/>
    </location>
</feature>
<evidence type="ECO:0000256" key="2">
    <source>
        <dbReference type="ARBA" id="ARBA00022448"/>
    </source>
</evidence>
<dbReference type="PANTHER" id="PTHR42718:SF9">
    <property type="entry name" value="MAJOR FACILITATOR SUPERFAMILY MULTIDRUG TRANSPORTER MFSC"/>
    <property type="match status" value="1"/>
</dbReference>
<dbReference type="SUPFAM" id="SSF103473">
    <property type="entry name" value="MFS general substrate transporter"/>
    <property type="match status" value="1"/>
</dbReference>
<dbReference type="RefSeq" id="WP_397095300.1">
    <property type="nucleotide sequence ID" value="NZ_JBIRYO010000030.1"/>
</dbReference>
<dbReference type="PRINTS" id="PR01036">
    <property type="entry name" value="TCRTETB"/>
</dbReference>
<reference evidence="8 9" key="1">
    <citation type="submission" date="2024-10" db="EMBL/GenBank/DDBJ databases">
        <title>The Natural Products Discovery Center: Release of the First 8490 Sequenced Strains for Exploring Actinobacteria Biosynthetic Diversity.</title>
        <authorList>
            <person name="Kalkreuter E."/>
            <person name="Kautsar S.A."/>
            <person name="Yang D."/>
            <person name="Bader C.D."/>
            <person name="Teijaro C.N."/>
            <person name="Fluegel L."/>
            <person name="Davis C.M."/>
            <person name="Simpson J.R."/>
            <person name="Lauterbach L."/>
            <person name="Steele A.D."/>
            <person name="Gui C."/>
            <person name="Meng S."/>
            <person name="Li G."/>
            <person name="Viehrig K."/>
            <person name="Ye F."/>
            <person name="Su P."/>
            <person name="Kiefer A.F."/>
            <person name="Nichols A."/>
            <person name="Cepeda A.J."/>
            <person name="Yan W."/>
            <person name="Fan B."/>
            <person name="Jiang Y."/>
            <person name="Adhikari A."/>
            <person name="Zheng C.-J."/>
            <person name="Schuster L."/>
            <person name="Cowan T.M."/>
            <person name="Smanski M.J."/>
            <person name="Chevrette M.G."/>
            <person name="De Carvalho L.P.S."/>
            <person name="Shen B."/>
        </authorList>
    </citation>
    <scope>NUCLEOTIDE SEQUENCE [LARGE SCALE GENOMIC DNA]</scope>
    <source>
        <strain evidence="8 9">NPDC019275</strain>
    </source>
</reference>